<comment type="caution">
    <text evidence="2">The sequence shown here is derived from an EMBL/GenBank/DDBJ whole genome shotgun (WGS) entry which is preliminary data.</text>
</comment>
<reference evidence="3" key="1">
    <citation type="journal article" date="2019" name="Int. J. Syst. Evol. Microbiol.">
        <title>The Global Catalogue of Microorganisms (GCM) 10K type strain sequencing project: providing services to taxonomists for standard genome sequencing and annotation.</title>
        <authorList>
            <consortium name="The Broad Institute Genomics Platform"/>
            <consortium name="The Broad Institute Genome Sequencing Center for Infectious Disease"/>
            <person name="Wu L."/>
            <person name="Ma J."/>
        </authorList>
    </citation>
    <scope>NUCLEOTIDE SEQUENCE [LARGE SCALE GENOMIC DNA]</scope>
    <source>
        <strain evidence="3">JCM 18200</strain>
    </source>
</reference>
<dbReference type="InterPro" id="IPR029044">
    <property type="entry name" value="Nucleotide-diphossugar_trans"/>
</dbReference>
<dbReference type="PANTHER" id="PTHR42883">
    <property type="entry name" value="GLUCOSE-1-PHOSPHATE THYMIDYLTRANSFERASE"/>
    <property type="match status" value="1"/>
</dbReference>
<evidence type="ECO:0000313" key="2">
    <source>
        <dbReference type="EMBL" id="GAA4808093.1"/>
    </source>
</evidence>
<dbReference type="SUPFAM" id="SSF53448">
    <property type="entry name" value="Nucleotide-diphospho-sugar transferases"/>
    <property type="match status" value="1"/>
</dbReference>
<dbReference type="Proteomes" id="UP001501411">
    <property type="component" value="Unassembled WGS sequence"/>
</dbReference>
<dbReference type="PANTHER" id="PTHR42883:SF2">
    <property type="entry name" value="THYMIDYLYLTRANSFERASE"/>
    <property type="match status" value="1"/>
</dbReference>
<keyword evidence="3" id="KW-1185">Reference proteome</keyword>
<accession>A0ABP9CC10</accession>
<evidence type="ECO:0000313" key="3">
    <source>
        <dbReference type="Proteomes" id="UP001501411"/>
    </source>
</evidence>
<dbReference type="RefSeq" id="WP_345235210.1">
    <property type="nucleotide sequence ID" value="NZ_BAABIQ010000044.1"/>
</dbReference>
<sequence length="238" mass="27030">MDFAIIAAGEGSRLAKSGYPYPKPLAQLQGTPLIERLITIFNTCGADKIHIIINEASETLSEYLAIHFPDYPIRLVKQTTPSSLHSFYELIKDAGPLEALCVTTVDTIFKEDEFVRYLEAFRTNSTLDALMAVTPYVEDESPLYIETDPEDFITAFADQRTNTQQVLVSGGIYALRKKALRCVEKAIGLRIERMRNYQRMLLEEHLAVKAFIFDKIMDIDHLTDLQSAEDWLNEMKVS</sequence>
<name>A0ABP9CC10_9SPHI</name>
<evidence type="ECO:0000259" key="1">
    <source>
        <dbReference type="Pfam" id="PF12804"/>
    </source>
</evidence>
<gene>
    <name evidence="2" type="ORF">GCM10023231_41720</name>
</gene>
<dbReference type="Pfam" id="PF12804">
    <property type="entry name" value="NTP_transf_3"/>
    <property type="match status" value="1"/>
</dbReference>
<feature type="domain" description="MobA-like NTP transferase" evidence="1">
    <location>
        <begin position="4"/>
        <end position="156"/>
    </location>
</feature>
<proteinExistence type="predicted"/>
<protein>
    <recommendedName>
        <fullName evidence="1">MobA-like NTP transferase domain-containing protein</fullName>
    </recommendedName>
</protein>
<dbReference type="InterPro" id="IPR025877">
    <property type="entry name" value="MobA-like_NTP_Trfase"/>
</dbReference>
<dbReference type="Gene3D" id="3.90.550.10">
    <property type="entry name" value="Spore Coat Polysaccharide Biosynthesis Protein SpsA, Chain A"/>
    <property type="match status" value="1"/>
</dbReference>
<dbReference type="EMBL" id="BAABIQ010000044">
    <property type="protein sequence ID" value="GAA4808093.1"/>
    <property type="molecule type" value="Genomic_DNA"/>
</dbReference>
<organism evidence="2 3">
    <name type="scientific">Olivibacter ginsenosidimutans</name>
    <dbReference type="NCBI Taxonomy" id="1176537"/>
    <lineage>
        <taxon>Bacteria</taxon>
        <taxon>Pseudomonadati</taxon>
        <taxon>Bacteroidota</taxon>
        <taxon>Sphingobacteriia</taxon>
        <taxon>Sphingobacteriales</taxon>
        <taxon>Sphingobacteriaceae</taxon>
        <taxon>Olivibacter</taxon>
    </lineage>
</organism>